<evidence type="ECO:0000256" key="4">
    <source>
        <dbReference type="ARBA" id="ARBA00022840"/>
    </source>
</evidence>
<dbReference type="SMART" id="SM00382">
    <property type="entry name" value="AAA"/>
    <property type="match status" value="1"/>
</dbReference>
<feature type="region of interest" description="Disordered" evidence="5">
    <location>
        <begin position="44"/>
        <end position="124"/>
    </location>
</feature>
<accession>A0A8S1D127</accession>
<dbReference type="Gene3D" id="1.20.272.10">
    <property type="match status" value="1"/>
</dbReference>
<evidence type="ECO:0000256" key="3">
    <source>
        <dbReference type="ARBA" id="ARBA00022741"/>
    </source>
</evidence>
<comment type="caution">
    <text evidence="7">The sequence shown here is derived from an EMBL/GenBank/DDBJ whole genome shotgun (WGS) entry which is preliminary data.</text>
</comment>
<dbReference type="CDD" id="cd18139">
    <property type="entry name" value="HLD_clamp_RarA"/>
    <property type="match status" value="1"/>
</dbReference>
<dbReference type="InterPro" id="IPR003593">
    <property type="entry name" value="AAA+_ATPase"/>
</dbReference>
<feature type="compositionally biased region" description="Low complexity" evidence="5">
    <location>
        <begin position="70"/>
        <end position="86"/>
    </location>
</feature>
<evidence type="ECO:0000256" key="2">
    <source>
        <dbReference type="ARBA" id="ARBA00022705"/>
    </source>
</evidence>
<evidence type="ECO:0000256" key="5">
    <source>
        <dbReference type="SAM" id="MobiDB-lite"/>
    </source>
</evidence>
<dbReference type="PANTHER" id="PTHR13779">
    <property type="entry name" value="WERNER HELICASE-INTERACTING PROTEIN 1 FAMILY MEMBER"/>
    <property type="match status" value="1"/>
</dbReference>
<feature type="compositionally biased region" description="Polar residues" evidence="5">
    <location>
        <begin position="45"/>
        <end position="65"/>
    </location>
</feature>
<dbReference type="GO" id="GO:0005634">
    <property type="term" value="C:nucleus"/>
    <property type="evidence" value="ECO:0007669"/>
    <property type="project" value="TreeGrafter"/>
</dbReference>
<dbReference type="AlphaFoldDB" id="A0A8S1D127"/>
<dbReference type="InterPro" id="IPR032423">
    <property type="entry name" value="AAA_assoc_2"/>
</dbReference>
<dbReference type="InterPro" id="IPR021886">
    <property type="entry name" value="MgsA_C"/>
</dbReference>
<dbReference type="Gene3D" id="3.40.50.300">
    <property type="entry name" value="P-loop containing nucleotide triphosphate hydrolases"/>
    <property type="match status" value="1"/>
</dbReference>
<dbReference type="InterPro" id="IPR027417">
    <property type="entry name" value="P-loop_NTPase"/>
</dbReference>
<protein>
    <recommendedName>
        <fullName evidence="6">AAA+ ATPase domain-containing protein</fullName>
    </recommendedName>
</protein>
<dbReference type="InterPro" id="IPR003959">
    <property type="entry name" value="ATPase_AAA_core"/>
</dbReference>
<dbReference type="Gene3D" id="1.10.3710.10">
    <property type="entry name" value="DNA polymerase III clamp loader subunits, C-terminal domain"/>
    <property type="match status" value="1"/>
</dbReference>
<dbReference type="GO" id="GO:0008047">
    <property type="term" value="F:enzyme activator activity"/>
    <property type="evidence" value="ECO:0007669"/>
    <property type="project" value="TreeGrafter"/>
</dbReference>
<dbReference type="OrthoDB" id="10265467at2759"/>
<dbReference type="EMBL" id="CADEPI010000132">
    <property type="protein sequence ID" value="CAB3376762.1"/>
    <property type="molecule type" value="Genomic_DNA"/>
</dbReference>
<dbReference type="InterPro" id="IPR008921">
    <property type="entry name" value="DNA_pol3_clamp-load_cplx_C"/>
</dbReference>
<dbReference type="Pfam" id="PF16193">
    <property type="entry name" value="AAA_assoc_2"/>
    <property type="match status" value="1"/>
</dbReference>
<dbReference type="GO" id="GO:0006261">
    <property type="term" value="P:DNA-templated DNA replication"/>
    <property type="evidence" value="ECO:0007669"/>
    <property type="project" value="TreeGrafter"/>
</dbReference>
<proteinExistence type="inferred from homology"/>
<keyword evidence="3" id="KW-0547">Nucleotide-binding</keyword>
<reference evidence="7 8" key="1">
    <citation type="submission" date="2020-04" db="EMBL/GenBank/DDBJ databases">
        <authorList>
            <person name="Alioto T."/>
            <person name="Alioto T."/>
            <person name="Gomez Garrido J."/>
        </authorList>
    </citation>
    <scope>NUCLEOTIDE SEQUENCE [LARGE SCALE GENOMIC DNA]</scope>
</reference>
<evidence type="ECO:0000259" key="6">
    <source>
        <dbReference type="SMART" id="SM00382"/>
    </source>
</evidence>
<evidence type="ECO:0000256" key="1">
    <source>
        <dbReference type="ARBA" id="ARBA00008959"/>
    </source>
</evidence>
<gene>
    <name evidence="7" type="ORF">CLODIP_2_CD09129</name>
</gene>
<organism evidence="7 8">
    <name type="scientific">Cloeon dipterum</name>
    <dbReference type="NCBI Taxonomy" id="197152"/>
    <lineage>
        <taxon>Eukaryota</taxon>
        <taxon>Metazoa</taxon>
        <taxon>Ecdysozoa</taxon>
        <taxon>Arthropoda</taxon>
        <taxon>Hexapoda</taxon>
        <taxon>Insecta</taxon>
        <taxon>Pterygota</taxon>
        <taxon>Palaeoptera</taxon>
        <taxon>Ephemeroptera</taxon>
        <taxon>Pisciforma</taxon>
        <taxon>Baetidae</taxon>
        <taxon>Cloeon</taxon>
    </lineage>
</organism>
<name>A0A8S1D127_9INSE</name>
<keyword evidence="8" id="KW-1185">Reference proteome</keyword>
<dbReference type="SUPFAM" id="SSF52540">
    <property type="entry name" value="P-loop containing nucleoside triphosphate hydrolases"/>
    <property type="match status" value="1"/>
</dbReference>
<dbReference type="PANTHER" id="PTHR13779:SF7">
    <property type="entry name" value="ATPASE WRNIP1"/>
    <property type="match status" value="1"/>
</dbReference>
<dbReference type="InterPro" id="IPR051314">
    <property type="entry name" value="AAA_ATPase_RarA/MGS1/WRNIP1"/>
</dbReference>
<dbReference type="Gene3D" id="3.30.160.60">
    <property type="entry name" value="Classic Zinc Finger"/>
    <property type="match status" value="1"/>
</dbReference>
<dbReference type="SUPFAM" id="SSF48019">
    <property type="entry name" value="post-AAA+ oligomerization domain-like"/>
    <property type="match status" value="1"/>
</dbReference>
<dbReference type="GO" id="GO:0003677">
    <property type="term" value="F:DNA binding"/>
    <property type="evidence" value="ECO:0007669"/>
    <property type="project" value="InterPro"/>
</dbReference>
<evidence type="ECO:0000313" key="7">
    <source>
        <dbReference type="EMBL" id="CAB3376762.1"/>
    </source>
</evidence>
<dbReference type="Gene3D" id="1.10.8.60">
    <property type="match status" value="1"/>
</dbReference>
<dbReference type="GO" id="GO:0005524">
    <property type="term" value="F:ATP binding"/>
    <property type="evidence" value="ECO:0007669"/>
    <property type="project" value="UniProtKB-KW"/>
</dbReference>
<dbReference type="Proteomes" id="UP000494165">
    <property type="component" value="Unassembled WGS sequence"/>
</dbReference>
<dbReference type="CDD" id="cd00009">
    <property type="entry name" value="AAA"/>
    <property type="match status" value="1"/>
</dbReference>
<dbReference type="Pfam" id="PF12002">
    <property type="entry name" value="MgsA_C"/>
    <property type="match status" value="1"/>
</dbReference>
<dbReference type="FunFam" id="1.20.272.10:FF:000001">
    <property type="entry name" value="Putative AAA family ATPase"/>
    <property type="match status" value="1"/>
</dbReference>
<dbReference type="Pfam" id="PF00004">
    <property type="entry name" value="AAA"/>
    <property type="match status" value="1"/>
</dbReference>
<dbReference type="GO" id="GO:0017116">
    <property type="term" value="F:single-stranded DNA helicase activity"/>
    <property type="evidence" value="ECO:0007669"/>
    <property type="project" value="TreeGrafter"/>
</dbReference>
<dbReference type="GO" id="GO:0016887">
    <property type="term" value="F:ATP hydrolysis activity"/>
    <property type="evidence" value="ECO:0007669"/>
    <property type="project" value="InterPro"/>
</dbReference>
<evidence type="ECO:0000313" key="8">
    <source>
        <dbReference type="Proteomes" id="UP000494165"/>
    </source>
</evidence>
<dbReference type="GO" id="GO:0000731">
    <property type="term" value="P:DNA synthesis involved in DNA repair"/>
    <property type="evidence" value="ECO:0007669"/>
    <property type="project" value="TreeGrafter"/>
</dbReference>
<comment type="similarity">
    <text evidence="1">Belongs to the AAA ATPase family. RarA/MGS1/WRNIP1 subfamily.</text>
</comment>
<dbReference type="FunFam" id="3.40.50.300:FF:000137">
    <property type="entry name" value="Replication-associated recombination protein A"/>
    <property type="match status" value="1"/>
</dbReference>
<feature type="domain" description="AAA+ ATPase" evidence="6">
    <location>
        <begin position="171"/>
        <end position="293"/>
    </location>
</feature>
<keyword evidence="4" id="KW-0067">ATP-binding</keyword>
<keyword evidence="2" id="KW-0235">DNA replication</keyword>
<sequence length="552" mass="60297">MSFSKKSKRDSTDALLADEVTCPICSRVFVVSEIEEHVDRCIFLNSPSSNSKKPATRGATTTQPAVSKRPSPSAQSSSDQADESQPFLSKKKKILADESPEEQVKAEPKTIQNDDAVQKSEKKPLLASEASLSNAVPLAEQVRPKDLTTFVGQDKVVGKSSILRSLLREGEITSMILWGPPGCGKTTLSNIIHSYCKEGRIRARFVKMSAVACGVNDVKDVVKAAKGEMSLTKNRTVLFMDEIHRFNKTQQDVFLPHVESGLIILIGATTENPSFSLNNALLSRCRVLVLEKLSSEQVISILSNALHCLGASVVSDDNNHASKLAVEDQALKFLADICDGDARIALNSLQLAFQSKMHAGDDARVVVTLNDIKEGIKKSHMLYDRGGEEHYNIISAVHKSIRASDQNAALYWTTRLIVSGEDPRYLARRLVRAAVEDVGLADPAALPLAVAAMQGCQLLGMPEADILLSNCAIYLARAPKSREMQNCLDRAKECIANHKGPQPSVPLHLRNAPTKLMKDLGYAKGYNIIPSEVPHLKYMPEGLEGVDFFKSK</sequence>